<sequence length="39" mass="4511">MYVLCDVRFAPIPINDYSNGRLMGFDSIYNVYVALSHQK</sequence>
<organism evidence="1 2">
    <name type="scientific">Leyella stercorea DSM 18206</name>
    <dbReference type="NCBI Taxonomy" id="1002367"/>
    <lineage>
        <taxon>Bacteria</taxon>
        <taxon>Pseudomonadati</taxon>
        <taxon>Bacteroidota</taxon>
        <taxon>Bacteroidia</taxon>
        <taxon>Bacteroidales</taxon>
        <taxon>Prevotellaceae</taxon>
        <taxon>Leyella</taxon>
    </lineage>
</organism>
<dbReference type="HOGENOM" id="CLU_3314889_0_0_10"/>
<reference evidence="1 2" key="1">
    <citation type="submission" date="2011-08" db="EMBL/GenBank/DDBJ databases">
        <authorList>
            <person name="Weinstock G."/>
            <person name="Sodergren E."/>
            <person name="Clifton S."/>
            <person name="Fulton L."/>
            <person name="Fulton B."/>
            <person name="Courtney L."/>
            <person name="Fronick C."/>
            <person name="Harrison M."/>
            <person name="Strong C."/>
            <person name="Farmer C."/>
            <person name="Delahaunty K."/>
            <person name="Markovic C."/>
            <person name="Hall O."/>
            <person name="Minx P."/>
            <person name="Tomlinson C."/>
            <person name="Mitreva M."/>
            <person name="Hou S."/>
            <person name="Chen J."/>
            <person name="Wollam A."/>
            <person name="Pepin K.H."/>
            <person name="Johnson M."/>
            <person name="Bhonagiri V."/>
            <person name="Zhang X."/>
            <person name="Suruliraj S."/>
            <person name="Warren W."/>
            <person name="Chinwalla A."/>
            <person name="Mardis E.R."/>
            <person name="Wilson R.K."/>
        </authorList>
    </citation>
    <scope>NUCLEOTIDE SEQUENCE [LARGE SCALE GENOMIC DNA]</scope>
    <source>
        <strain evidence="1 2">DSM 18206</strain>
    </source>
</reference>
<gene>
    <name evidence="1" type="ORF">HMPREF0673_03004</name>
</gene>
<dbReference type="AlphaFoldDB" id="G6B271"/>
<evidence type="ECO:0000313" key="2">
    <source>
        <dbReference type="Proteomes" id="UP000004407"/>
    </source>
</evidence>
<comment type="caution">
    <text evidence="1">The sequence shown here is derived from an EMBL/GenBank/DDBJ whole genome shotgun (WGS) entry which is preliminary data.</text>
</comment>
<dbReference type="Proteomes" id="UP000004407">
    <property type="component" value="Unassembled WGS sequence"/>
</dbReference>
<proteinExistence type="predicted"/>
<evidence type="ECO:0000313" key="1">
    <source>
        <dbReference type="EMBL" id="EHJ35158.1"/>
    </source>
</evidence>
<dbReference type="EMBL" id="AFZZ01000259">
    <property type="protein sequence ID" value="EHJ35158.1"/>
    <property type="molecule type" value="Genomic_DNA"/>
</dbReference>
<protein>
    <submittedName>
        <fullName evidence="1">Uncharacterized protein</fullName>
    </submittedName>
</protein>
<name>G6B271_9BACT</name>
<accession>G6B271</accession>